<dbReference type="AlphaFoldDB" id="A0A8J2T4T5"/>
<protein>
    <submittedName>
        <fullName evidence="9">ZYBA0S03-06568g1_1</fullName>
    </submittedName>
</protein>
<evidence type="ECO:0000256" key="2">
    <source>
        <dbReference type="ARBA" id="ARBA00022670"/>
    </source>
</evidence>
<dbReference type="InterPro" id="IPR003738">
    <property type="entry name" value="SRAP"/>
</dbReference>
<dbReference type="GO" id="GO:0006508">
    <property type="term" value="P:proteolysis"/>
    <property type="evidence" value="ECO:0007669"/>
    <property type="project" value="UniProtKB-KW"/>
</dbReference>
<dbReference type="GO" id="GO:0003697">
    <property type="term" value="F:single-stranded DNA binding"/>
    <property type="evidence" value="ECO:0007669"/>
    <property type="project" value="InterPro"/>
</dbReference>
<evidence type="ECO:0000256" key="1">
    <source>
        <dbReference type="ARBA" id="ARBA00008136"/>
    </source>
</evidence>
<evidence type="ECO:0000256" key="3">
    <source>
        <dbReference type="ARBA" id="ARBA00022763"/>
    </source>
</evidence>
<dbReference type="InterPro" id="IPR036590">
    <property type="entry name" value="SRAP-like"/>
</dbReference>
<sequence>MCGRYALAYSSDDLPGQFAKWHITIEPSDDHHDKSYNVAPTAICPVYRPEDNNLKYMRWGLVPHWVKDVSKFKTFRTFNAREESLQTTRMWVQCCNYKRCAIPMSGYYEWRTKGRNKTPFYVTRRDGRLLFLAGMYDHVEKEDLWSFTIITGKAPESLKWLHDRMPVVLEPGSKSWNEWLSDRTKWSQQEVDEILTSTYKNDTMKCYQVNQDVGKTTINEEYLTKPIFKQDKEEEEMTKKNAKGNIIESVAKEEEHSILDEKESEQNQQSQEERKNIKNEDEDEDRQQSQKEHSNIKNEDDDNREIGKERQNRKRSVVQMLSPQREKKPHR</sequence>
<evidence type="ECO:0000256" key="7">
    <source>
        <dbReference type="ARBA" id="ARBA00023239"/>
    </source>
</evidence>
<keyword evidence="5" id="KW-0190">Covalent protein-DNA linkage</keyword>
<dbReference type="Proteomes" id="UP000019375">
    <property type="component" value="Unassembled WGS sequence"/>
</dbReference>
<dbReference type="PANTHER" id="PTHR13604:SF0">
    <property type="entry name" value="ABASIC SITE PROCESSING PROTEIN HMCES"/>
    <property type="match status" value="1"/>
</dbReference>
<evidence type="ECO:0000313" key="10">
    <source>
        <dbReference type="Proteomes" id="UP000019375"/>
    </source>
</evidence>
<keyword evidence="3" id="KW-0227">DNA damage</keyword>
<evidence type="ECO:0000256" key="5">
    <source>
        <dbReference type="ARBA" id="ARBA00023124"/>
    </source>
</evidence>
<dbReference type="Pfam" id="PF02586">
    <property type="entry name" value="SRAP"/>
    <property type="match status" value="1"/>
</dbReference>
<dbReference type="GO" id="GO:0106300">
    <property type="term" value="P:protein-DNA covalent cross-linking repair"/>
    <property type="evidence" value="ECO:0007669"/>
    <property type="project" value="InterPro"/>
</dbReference>
<keyword evidence="10" id="KW-1185">Reference proteome</keyword>
<feature type="compositionally biased region" description="Basic and acidic residues" evidence="8">
    <location>
        <begin position="250"/>
        <end position="279"/>
    </location>
</feature>
<feature type="region of interest" description="Disordered" evidence="8">
    <location>
        <begin position="232"/>
        <end position="331"/>
    </location>
</feature>
<proteinExistence type="inferred from homology"/>
<keyword evidence="6" id="KW-0238">DNA-binding</keyword>
<keyword evidence="4" id="KW-0378">Hydrolase</keyword>
<dbReference type="Gene3D" id="3.90.1680.10">
    <property type="entry name" value="SOS response associated peptidase-like"/>
    <property type="match status" value="1"/>
</dbReference>
<feature type="compositionally biased region" description="Basic and acidic residues" evidence="8">
    <location>
        <begin position="286"/>
        <end position="310"/>
    </location>
</feature>
<evidence type="ECO:0000256" key="6">
    <source>
        <dbReference type="ARBA" id="ARBA00023125"/>
    </source>
</evidence>
<dbReference type="GO" id="GO:0016829">
    <property type="term" value="F:lyase activity"/>
    <property type="evidence" value="ECO:0007669"/>
    <property type="project" value="UniProtKB-KW"/>
</dbReference>
<organism evidence="9 10">
    <name type="scientific">Zygosaccharomyces bailii (strain CLIB 213 / ATCC 58445 / CBS 680 / BCRC 21525 / NBRC 1098 / NCYC 1416 / NRRL Y-2227)</name>
    <dbReference type="NCBI Taxonomy" id="1333698"/>
    <lineage>
        <taxon>Eukaryota</taxon>
        <taxon>Fungi</taxon>
        <taxon>Dikarya</taxon>
        <taxon>Ascomycota</taxon>
        <taxon>Saccharomycotina</taxon>
        <taxon>Saccharomycetes</taxon>
        <taxon>Saccharomycetales</taxon>
        <taxon>Saccharomycetaceae</taxon>
        <taxon>Zygosaccharomyces</taxon>
    </lineage>
</organism>
<dbReference type="EMBL" id="HG316456">
    <property type="protein sequence ID" value="CDF88989.1"/>
    <property type="molecule type" value="Genomic_DNA"/>
</dbReference>
<dbReference type="OrthoDB" id="2111841at2759"/>
<keyword evidence="2" id="KW-0645">Protease</keyword>
<evidence type="ECO:0000256" key="8">
    <source>
        <dbReference type="SAM" id="MobiDB-lite"/>
    </source>
</evidence>
<dbReference type="PANTHER" id="PTHR13604">
    <property type="entry name" value="DC12-RELATED"/>
    <property type="match status" value="1"/>
</dbReference>
<accession>A0A8J2T4T5</accession>
<dbReference type="GO" id="GO:0008233">
    <property type="term" value="F:peptidase activity"/>
    <property type="evidence" value="ECO:0007669"/>
    <property type="project" value="UniProtKB-KW"/>
</dbReference>
<keyword evidence="7" id="KW-0456">Lyase</keyword>
<gene>
    <name evidence="9" type="ORF">BN860_06568g</name>
</gene>
<dbReference type="SUPFAM" id="SSF143081">
    <property type="entry name" value="BB1717-like"/>
    <property type="match status" value="1"/>
</dbReference>
<evidence type="ECO:0000256" key="4">
    <source>
        <dbReference type="ARBA" id="ARBA00022801"/>
    </source>
</evidence>
<evidence type="ECO:0000313" key="9">
    <source>
        <dbReference type="EMBL" id="CDF88989.1"/>
    </source>
</evidence>
<name>A0A8J2T4T5_ZYGB2</name>
<reference evidence="10" key="1">
    <citation type="journal article" date="2013" name="Genome Announc.">
        <title>Genome sequence of the food spoilage yeast Zygosaccharomyces bailii CLIB 213(T).</title>
        <authorList>
            <person name="Galeote V."/>
            <person name="Bigey F."/>
            <person name="Devillers H."/>
            <person name="Neuveglise C."/>
            <person name="Dequin S."/>
        </authorList>
    </citation>
    <scope>NUCLEOTIDE SEQUENCE [LARGE SCALE GENOMIC DNA]</scope>
    <source>
        <strain evidence="10">CLIB 213 / ATCC 58445 / CBS 680 / CCRC 21525 / NBRC 1098 / NCYC 1416 / NRRL Y-2227</strain>
    </source>
</reference>
<comment type="similarity">
    <text evidence="1">Belongs to the SOS response-associated peptidase family.</text>
</comment>